<organism evidence="1 2">
    <name type="scientific">Canna indica</name>
    <name type="common">Indian-shot</name>
    <dbReference type="NCBI Taxonomy" id="4628"/>
    <lineage>
        <taxon>Eukaryota</taxon>
        <taxon>Viridiplantae</taxon>
        <taxon>Streptophyta</taxon>
        <taxon>Embryophyta</taxon>
        <taxon>Tracheophyta</taxon>
        <taxon>Spermatophyta</taxon>
        <taxon>Magnoliopsida</taxon>
        <taxon>Liliopsida</taxon>
        <taxon>Zingiberales</taxon>
        <taxon>Cannaceae</taxon>
        <taxon>Canna</taxon>
    </lineage>
</organism>
<dbReference type="Proteomes" id="UP001327560">
    <property type="component" value="Chromosome 3"/>
</dbReference>
<dbReference type="EMBL" id="CP136892">
    <property type="protein sequence ID" value="WOL02431.1"/>
    <property type="molecule type" value="Genomic_DNA"/>
</dbReference>
<reference evidence="1 2" key="1">
    <citation type="submission" date="2023-10" db="EMBL/GenBank/DDBJ databases">
        <title>Chromosome-scale genome assembly provides insights into flower coloration mechanisms of Canna indica.</title>
        <authorList>
            <person name="Li C."/>
        </authorList>
    </citation>
    <scope>NUCLEOTIDE SEQUENCE [LARGE SCALE GENOMIC DNA]</scope>
    <source>
        <tissue evidence="1">Flower</tissue>
    </source>
</reference>
<keyword evidence="2" id="KW-1185">Reference proteome</keyword>
<dbReference type="AlphaFoldDB" id="A0AAQ3QAJ9"/>
<sequence length="85" mass="9561">MASAAGADLEDVPSLDLMTELLRRMKCASKPDKRLILIALRFLSLCRSLDFRSVIDYYKKKDLVAQLHAEKPPKEVTAEVQKALS</sequence>
<name>A0AAQ3QAJ9_9LILI</name>
<accession>A0AAQ3QAJ9</accession>
<proteinExistence type="predicted"/>
<evidence type="ECO:0000313" key="1">
    <source>
        <dbReference type="EMBL" id="WOL02431.1"/>
    </source>
</evidence>
<protein>
    <submittedName>
        <fullName evidence="1">Uncharacterized protein</fullName>
    </submittedName>
</protein>
<evidence type="ECO:0000313" key="2">
    <source>
        <dbReference type="Proteomes" id="UP001327560"/>
    </source>
</evidence>
<gene>
    <name evidence="1" type="ORF">Cni_G11150</name>
</gene>